<proteinExistence type="predicted"/>
<dbReference type="Proteomes" id="UP000003586">
    <property type="component" value="Chromosome"/>
</dbReference>
<dbReference type="HOGENOM" id="CLU_2480158_0_0_10"/>
<name>W0F2G3_9BACT</name>
<evidence type="ECO:0000313" key="1">
    <source>
        <dbReference type="EMBL" id="AHF17225.1"/>
    </source>
</evidence>
<accession>W0F2G3</accession>
<dbReference type="RefSeq" id="WP_008583384.1">
    <property type="nucleotide sequence ID" value="NZ_CP007035.1"/>
</dbReference>
<protein>
    <recommendedName>
        <fullName evidence="3">Acylphosphatase-like domain-containing protein</fullName>
    </recommendedName>
</protein>
<dbReference type="AlphaFoldDB" id="W0F2G3"/>
<keyword evidence="2" id="KW-1185">Reference proteome</keyword>
<dbReference type="OrthoDB" id="9859285at2"/>
<evidence type="ECO:0008006" key="3">
    <source>
        <dbReference type="Google" id="ProtNLM"/>
    </source>
</evidence>
<reference evidence="1 2" key="1">
    <citation type="submission" date="2013-12" db="EMBL/GenBank/DDBJ databases">
        <authorList>
            <consortium name="DOE Joint Genome Institute"/>
            <person name="Eisen J."/>
            <person name="Huntemann M."/>
            <person name="Han J."/>
            <person name="Chen A."/>
            <person name="Kyrpides N."/>
            <person name="Mavromatis K."/>
            <person name="Markowitz V."/>
            <person name="Palaniappan K."/>
            <person name="Ivanova N."/>
            <person name="Schaumberg A."/>
            <person name="Pati A."/>
            <person name="Liolios K."/>
            <person name="Nordberg H.P."/>
            <person name="Cantor M.N."/>
            <person name="Hua S.X."/>
            <person name="Woyke T."/>
        </authorList>
    </citation>
    <scope>NUCLEOTIDE SEQUENCE [LARGE SCALE GENOMIC DNA]</scope>
    <source>
        <strain evidence="2">DSM 19437</strain>
    </source>
</reference>
<evidence type="ECO:0000313" key="2">
    <source>
        <dbReference type="Proteomes" id="UP000003586"/>
    </source>
</evidence>
<dbReference type="EMBL" id="CP007035">
    <property type="protein sequence ID" value="AHF17225.1"/>
    <property type="molecule type" value="Genomic_DNA"/>
</dbReference>
<organism evidence="1 2">
    <name type="scientific">Niabella soli DSM 19437</name>
    <dbReference type="NCBI Taxonomy" id="929713"/>
    <lineage>
        <taxon>Bacteria</taxon>
        <taxon>Pseudomonadati</taxon>
        <taxon>Bacteroidota</taxon>
        <taxon>Chitinophagia</taxon>
        <taxon>Chitinophagales</taxon>
        <taxon>Chitinophagaceae</taxon>
        <taxon>Niabella</taxon>
    </lineage>
</organism>
<dbReference type="STRING" id="929713.NIASO_04045"/>
<sequence>MITIEISIKGAPVHAAILEQLEQKARELSITGTLTRNSDGTSVLLSSGTEADVTNYVNWFENLSRQQGFRPEVKNIAFKAFYKFSVS</sequence>
<gene>
    <name evidence="1" type="ORF">NIASO_04045</name>
</gene>
<dbReference type="KEGG" id="nso:NIASO_04045"/>